<name>A0A8S5TY69_9VIRU</name>
<dbReference type="EMBL" id="BK015959">
    <property type="protein sequence ID" value="DAF87119.1"/>
    <property type="molecule type" value="Genomic_DNA"/>
</dbReference>
<proteinExistence type="predicted"/>
<keyword evidence="1" id="KW-0472">Membrane</keyword>
<evidence type="ECO:0000256" key="1">
    <source>
        <dbReference type="SAM" id="Phobius"/>
    </source>
</evidence>
<accession>A0A8S5TY69</accession>
<organism evidence="2">
    <name type="scientific">Phage sp. ctHEp8</name>
    <dbReference type="NCBI Taxonomy" id="2825790"/>
    <lineage>
        <taxon>Viruses</taxon>
    </lineage>
</organism>
<protein>
    <submittedName>
        <fullName evidence="2">Photosynthesis affected mutant 68</fullName>
    </submittedName>
</protein>
<keyword evidence="1" id="KW-1133">Transmembrane helix</keyword>
<reference evidence="2" key="1">
    <citation type="journal article" date="2021" name="Proc. Natl. Acad. Sci. U.S.A.">
        <title>A Catalog of Tens of Thousands of Viruses from Human Metagenomes Reveals Hidden Associations with Chronic Diseases.</title>
        <authorList>
            <person name="Tisza M.J."/>
            <person name="Buck C.B."/>
        </authorList>
    </citation>
    <scope>NUCLEOTIDE SEQUENCE</scope>
    <source>
        <strain evidence="2">CtHEp8</strain>
    </source>
</reference>
<evidence type="ECO:0000313" key="2">
    <source>
        <dbReference type="EMBL" id="DAF87119.1"/>
    </source>
</evidence>
<sequence>MIDGDFKMDWIIYFLLMLVVLSLPLFALFLGLIFPLTERVFNWVLVTSALGYLILIAVGIGYGVMSLVS</sequence>
<keyword evidence="1" id="KW-0812">Transmembrane</keyword>
<feature type="transmembrane region" description="Helical" evidence="1">
    <location>
        <begin position="40"/>
        <end position="64"/>
    </location>
</feature>
<feature type="transmembrane region" description="Helical" evidence="1">
    <location>
        <begin position="12"/>
        <end position="34"/>
    </location>
</feature>